<organism evidence="2 3">
    <name type="scientific">Amycolatopsis vancoresmycina DSM 44592</name>
    <dbReference type="NCBI Taxonomy" id="1292037"/>
    <lineage>
        <taxon>Bacteria</taxon>
        <taxon>Bacillati</taxon>
        <taxon>Actinomycetota</taxon>
        <taxon>Actinomycetes</taxon>
        <taxon>Pseudonocardiales</taxon>
        <taxon>Pseudonocardiaceae</taxon>
        <taxon>Amycolatopsis</taxon>
    </lineage>
</organism>
<name>R1IIB7_9PSEU</name>
<feature type="transmembrane region" description="Helical" evidence="1">
    <location>
        <begin position="14"/>
        <end position="33"/>
    </location>
</feature>
<dbReference type="EMBL" id="AOUO01000024">
    <property type="protein sequence ID" value="EOD70179.1"/>
    <property type="molecule type" value="Genomic_DNA"/>
</dbReference>
<proteinExistence type="predicted"/>
<gene>
    <name evidence="2" type="ORF">H480_02229</name>
</gene>
<evidence type="ECO:0000256" key="1">
    <source>
        <dbReference type="SAM" id="Phobius"/>
    </source>
</evidence>
<sequence>MANALRAGSPCRRAARLALLDAFTAGAGLGYLAHQYREVLVANPATIGLVVLFTVALAWVIASAVRGLRRAASRVDAIFAEELRKKPSPRPR</sequence>
<evidence type="ECO:0000313" key="2">
    <source>
        <dbReference type="EMBL" id="EOD70179.1"/>
    </source>
</evidence>
<dbReference type="RefSeq" id="WP_003056763.1">
    <property type="nucleotide sequence ID" value="NZ_AOUO01000024.1"/>
</dbReference>
<dbReference type="AlphaFoldDB" id="R1IIB7"/>
<feature type="transmembrane region" description="Helical" evidence="1">
    <location>
        <begin position="45"/>
        <end position="65"/>
    </location>
</feature>
<keyword evidence="1" id="KW-0812">Transmembrane</keyword>
<accession>R1IIB7</accession>
<protein>
    <submittedName>
        <fullName evidence="2">Uncharacterized protein</fullName>
    </submittedName>
</protein>
<evidence type="ECO:0000313" key="3">
    <source>
        <dbReference type="Proteomes" id="UP000014139"/>
    </source>
</evidence>
<dbReference type="Proteomes" id="UP000014139">
    <property type="component" value="Unassembled WGS sequence"/>
</dbReference>
<keyword evidence="1" id="KW-0472">Membrane</keyword>
<keyword evidence="1" id="KW-1133">Transmembrane helix</keyword>
<dbReference type="PATRIC" id="fig|1292037.4.peg.440"/>
<reference evidence="2 3" key="1">
    <citation type="submission" date="2013-02" db="EMBL/GenBank/DDBJ databases">
        <title>Draft genome sequence of Amycolatopsis vancoresmycina strain DSM 44592T.</title>
        <authorList>
            <person name="Kumar S."/>
            <person name="Kaur N."/>
            <person name="Kaur C."/>
            <person name="Raghava G.P.S."/>
            <person name="Mayilraj S."/>
        </authorList>
    </citation>
    <scope>NUCLEOTIDE SEQUENCE [LARGE SCALE GENOMIC DNA]</scope>
    <source>
        <strain evidence="2 3">DSM 44592</strain>
    </source>
</reference>
<dbReference type="OrthoDB" id="3638154at2"/>
<keyword evidence="3" id="KW-1185">Reference proteome</keyword>
<comment type="caution">
    <text evidence="2">The sequence shown here is derived from an EMBL/GenBank/DDBJ whole genome shotgun (WGS) entry which is preliminary data.</text>
</comment>